<name>A0ABX3P5U9_9BACT</name>
<sequence length="798" mass="90126">MKLFNHKRFTFLSFLLILLLFKTQGQELLTAIPVQFKAYNNSTHLEKMYVHTDKNFYVAGELLWFKIYNVDGALYQPADLSKIAYVEILDKDNKPVMQAKVQLSRGKGNGSFFLPVSINSGNYKLRAYTNWMKNFSASCYFEKPLTIVNTLKTLSAPIADTATNYQAAFFPEGGNLVKDLSSKVAFQVTDRYGKGIDCKGVLLSQNNDTLLRFQSFKFGMGHFMFTPNSTQPAKAVITLANGRTILQNLPAAYEQGYVMQVGEETTGTVKVTITSKSPIAQSAYLFAYTKQVMQVAERQNFNNGVATFSIDKNKLPDGVSTITVFNDLQQPVCERLYFKKPQQVLSVAASSNAAQYGNRKRVALSVNTQHANATTGSPANLSLAVYRIDSLQTIDPNSVLSYLWLTSELAGNIESPAYYFSTDNDEIKEATDNLLLVHGWRKFDWDRVFNDKQPTFEYVPEFDGHIISCQLKHNETAASNTSITDAWLSIPGIQMQFYNSKVNDKGKVYFDVRDYYGQNEIVIQTDNLDTTAHVEVLNPFSEKYSDVSLPAFSLATATQNALNEQSIGMQVLNTYEAGQLSRFTIPNIDTTPFYGKPSNVYKLDDYVRFTTMEEVLREYVPEVAVRRFGGQLHLKVFNYDVHDFYPSDPLILLDGVKVDNNILLGYDPLKVNKLEVVTNEYVKGEFIYLGIVNFTTYHGDMESLKLDSRAVILDYEGLQLKRNFYSPVYKTDQQASSRLPDFRNLLYWEPDVQTDASGKANVEFYTSDVKGKYVAVLQGMDNAGYAGSYYFTFDVTNK</sequence>
<accession>A0ABX3P5U9</accession>
<reference evidence="1 2" key="1">
    <citation type="submission" date="2016-04" db="EMBL/GenBank/DDBJ databases">
        <authorList>
            <person name="Chen L."/>
            <person name="Zhuang W."/>
            <person name="Wang G."/>
        </authorList>
    </citation>
    <scope>NUCLEOTIDE SEQUENCE [LARGE SCALE GENOMIC DNA]</scope>
    <source>
        <strain evidence="2">GR20</strain>
    </source>
</reference>
<organism evidence="1 2">
    <name type="scientific">Niastella koreensis</name>
    <dbReference type="NCBI Taxonomy" id="354356"/>
    <lineage>
        <taxon>Bacteria</taxon>
        <taxon>Pseudomonadati</taxon>
        <taxon>Bacteroidota</taxon>
        <taxon>Chitinophagia</taxon>
        <taxon>Chitinophagales</taxon>
        <taxon>Chitinophagaceae</taxon>
        <taxon>Niastella</taxon>
    </lineage>
</organism>
<keyword evidence="2" id="KW-1185">Reference proteome</keyword>
<gene>
    <name evidence="1" type="ORF">A4D02_03195</name>
</gene>
<comment type="caution">
    <text evidence="1">The sequence shown here is derived from an EMBL/GenBank/DDBJ whole genome shotgun (WGS) entry which is preliminary data.</text>
</comment>
<evidence type="ECO:0008006" key="3">
    <source>
        <dbReference type="Google" id="ProtNLM"/>
    </source>
</evidence>
<evidence type="ECO:0000313" key="1">
    <source>
        <dbReference type="EMBL" id="OQP55329.1"/>
    </source>
</evidence>
<dbReference type="Proteomes" id="UP000192277">
    <property type="component" value="Unassembled WGS sequence"/>
</dbReference>
<dbReference type="EMBL" id="LWBO01000001">
    <property type="protein sequence ID" value="OQP55329.1"/>
    <property type="molecule type" value="Genomic_DNA"/>
</dbReference>
<dbReference type="Gene3D" id="2.60.40.1930">
    <property type="match status" value="1"/>
</dbReference>
<protein>
    <recommendedName>
        <fullName evidence="3">Macroglobulin domain-containing protein</fullName>
    </recommendedName>
</protein>
<evidence type="ECO:0000313" key="2">
    <source>
        <dbReference type="Proteomes" id="UP000192277"/>
    </source>
</evidence>
<proteinExistence type="predicted"/>